<keyword evidence="18" id="KW-1185">Reference proteome</keyword>
<dbReference type="PANTHER" id="PTHR11963:SF4">
    <property type="entry name" value="AMINOPEPTIDASE NPEPL1-RELATED"/>
    <property type="match status" value="1"/>
</dbReference>
<keyword evidence="10" id="KW-0378">Hydrolase</keyword>
<keyword evidence="9" id="KW-0645">Protease</keyword>
<keyword evidence="11 14" id="KW-0238">DNA-binding</keyword>
<evidence type="ECO:0000256" key="14">
    <source>
        <dbReference type="RuleBase" id="RU000528"/>
    </source>
</evidence>
<protein>
    <recommendedName>
        <fullName evidence="6 14">Histone H4</fullName>
    </recommendedName>
</protein>
<name>A0AAN9AAS9_HALRR</name>
<dbReference type="SUPFAM" id="SSF53187">
    <property type="entry name" value="Zn-dependent exopeptidases"/>
    <property type="match status" value="1"/>
</dbReference>
<dbReference type="AlphaFoldDB" id="A0AAN9AAS9"/>
<accession>A0AAN9AAS9</accession>
<dbReference type="InterPro" id="IPR011356">
    <property type="entry name" value="Leucine_aapep/pepB"/>
</dbReference>
<comment type="caution">
    <text evidence="17">The sequence shown here is derived from an EMBL/GenBank/DDBJ whole genome shotgun (WGS) entry which is preliminary data.</text>
</comment>
<comment type="subcellular location">
    <subcellularLocation>
        <location evidence="3">Chromosome</location>
    </subcellularLocation>
    <subcellularLocation>
        <location evidence="2">Nucleus</location>
    </subcellularLocation>
</comment>
<keyword evidence="12 14" id="KW-0539">Nucleus</keyword>
<dbReference type="Gene3D" id="3.40.630.10">
    <property type="entry name" value="Zn peptidases"/>
    <property type="match status" value="1"/>
</dbReference>
<dbReference type="SUPFAM" id="SSF47113">
    <property type="entry name" value="Histone-fold"/>
    <property type="match status" value="1"/>
</dbReference>
<dbReference type="InterPro" id="IPR000819">
    <property type="entry name" value="Peptidase_M17_C"/>
</dbReference>
<reference evidence="17 18" key="1">
    <citation type="submission" date="2023-11" db="EMBL/GenBank/DDBJ databases">
        <title>Halocaridina rubra genome assembly.</title>
        <authorList>
            <person name="Smith C."/>
        </authorList>
    </citation>
    <scope>NUCLEOTIDE SEQUENCE [LARGE SCALE GENOMIC DNA]</scope>
    <source>
        <strain evidence="17">EP-1</strain>
        <tissue evidence="17">Whole</tissue>
    </source>
</reference>
<evidence type="ECO:0000256" key="13">
    <source>
        <dbReference type="ARBA" id="ARBA00023269"/>
    </source>
</evidence>
<evidence type="ECO:0000313" key="18">
    <source>
        <dbReference type="Proteomes" id="UP001381693"/>
    </source>
</evidence>
<dbReference type="PRINTS" id="PR00623">
    <property type="entry name" value="HISTONEH4"/>
</dbReference>
<dbReference type="InterPro" id="IPR001951">
    <property type="entry name" value="Histone_H4"/>
</dbReference>
<dbReference type="GO" id="GO:0000786">
    <property type="term" value="C:nucleosome"/>
    <property type="evidence" value="ECO:0007669"/>
    <property type="project" value="UniProtKB-KW"/>
</dbReference>
<evidence type="ECO:0000256" key="4">
    <source>
        <dbReference type="ARBA" id="ARBA00006564"/>
    </source>
</evidence>
<dbReference type="InterPro" id="IPR009072">
    <property type="entry name" value="Histone-fold"/>
</dbReference>
<evidence type="ECO:0000256" key="6">
    <source>
        <dbReference type="ARBA" id="ARBA00020836"/>
    </source>
</evidence>
<dbReference type="GO" id="GO:0005634">
    <property type="term" value="C:nucleus"/>
    <property type="evidence" value="ECO:0007669"/>
    <property type="project" value="UniProtKB-SubCell"/>
</dbReference>
<evidence type="ECO:0000256" key="9">
    <source>
        <dbReference type="ARBA" id="ARBA00022670"/>
    </source>
</evidence>
<dbReference type="GO" id="GO:0030145">
    <property type="term" value="F:manganese ion binding"/>
    <property type="evidence" value="ECO:0007669"/>
    <property type="project" value="InterPro"/>
</dbReference>
<dbReference type="CDD" id="cd22912">
    <property type="entry name" value="HFD_H4"/>
    <property type="match status" value="1"/>
</dbReference>
<evidence type="ECO:0000256" key="2">
    <source>
        <dbReference type="ARBA" id="ARBA00004123"/>
    </source>
</evidence>
<dbReference type="GO" id="GO:0070006">
    <property type="term" value="F:metalloaminopeptidase activity"/>
    <property type="evidence" value="ECO:0007669"/>
    <property type="project" value="InterPro"/>
</dbReference>
<evidence type="ECO:0000256" key="5">
    <source>
        <dbReference type="ARBA" id="ARBA00009528"/>
    </source>
</evidence>
<evidence type="ECO:0000256" key="12">
    <source>
        <dbReference type="ARBA" id="ARBA00023242"/>
    </source>
</evidence>
<organism evidence="17 18">
    <name type="scientific">Halocaridina rubra</name>
    <name type="common">Hawaiian red shrimp</name>
    <dbReference type="NCBI Taxonomy" id="373956"/>
    <lineage>
        <taxon>Eukaryota</taxon>
        <taxon>Metazoa</taxon>
        <taxon>Ecdysozoa</taxon>
        <taxon>Arthropoda</taxon>
        <taxon>Crustacea</taxon>
        <taxon>Multicrustacea</taxon>
        <taxon>Malacostraca</taxon>
        <taxon>Eumalacostraca</taxon>
        <taxon>Eucarida</taxon>
        <taxon>Decapoda</taxon>
        <taxon>Pleocyemata</taxon>
        <taxon>Caridea</taxon>
        <taxon>Atyoidea</taxon>
        <taxon>Atyidae</taxon>
        <taxon>Halocaridina</taxon>
    </lineage>
</organism>
<dbReference type="PANTHER" id="PTHR11963">
    <property type="entry name" value="LEUCINE AMINOPEPTIDASE-RELATED"/>
    <property type="match status" value="1"/>
</dbReference>
<evidence type="ECO:0000259" key="16">
    <source>
        <dbReference type="Pfam" id="PF18295"/>
    </source>
</evidence>
<dbReference type="SMART" id="SM00417">
    <property type="entry name" value="H4"/>
    <property type="match status" value="1"/>
</dbReference>
<keyword evidence="8 14" id="KW-0158">Chromosome</keyword>
<feature type="domain" description="Probable aminopeptidase NPEPL1 N-terminal" evidence="16">
    <location>
        <begin position="21"/>
        <end position="138"/>
    </location>
</feature>
<evidence type="ECO:0000256" key="7">
    <source>
        <dbReference type="ARBA" id="ARBA00022438"/>
    </source>
</evidence>
<dbReference type="EMBL" id="JAXCGZ010009564">
    <property type="protein sequence ID" value="KAK7076732.1"/>
    <property type="molecule type" value="Genomic_DNA"/>
</dbReference>
<evidence type="ECO:0000313" key="17">
    <source>
        <dbReference type="EMBL" id="KAK7076732.1"/>
    </source>
</evidence>
<dbReference type="GO" id="GO:0006508">
    <property type="term" value="P:proteolysis"/>
    <property type="evidence" value="ECO:0007669"/>
    <property type="project" value="UniProtKB-KW"/>
</dbReference>
<comment type="similarity">
    <text evidence="4 14">Belongs to the histone H4 family.</text>
</comment>
<sequence length="315" mass="33855">MGGPKIQFKGGLTSSDPRKCPVLIIGQLRHLTSLPFNDVSLKLQPRVDEESWNLSVNSLQPSPTDYCSLYLNLATVAALPVKCSRHNTPSRTHSITKIIKTHSTGTDECIVLVCERSDLYASVSGVARAYPIYSRKTAAGSSTDHNVTIEVLLVGAGDSPVSEEDIRVLNDSIFGVRLAAKIVDSPANEMHTDGFIEEVEKVGQQLGIKPTIIRGEELASKGFGGIYGVGKAAIHPPALVVLSHTPPGGTENVAWVGKGIVYDTGGLSIKTKVFLENVIRDAVTYTEHAKRKTVTAMDVVYALKRQGRTLYGFGG</sequence>
<dbReference type="GO" id="GO:0003677">
    <property type="term" value="F:DNA binding"/>
    <property type="evidence" value="ECO:0007669"/>
    <property type="project" value="UniProtKB-KW"/>
</dbReference>
<proteinExistence type="inferred from homology"/>
<evidence type="ECO:0000256" key="10">
    <source>
        <dbReference type="ARBA" id="ARBA00022801"/>
    </source>
</evidence>
<evidence type="ECO:0000256" key="1">
    <source>
        <dbReference type="ARBA" id="ARBA00002001"/>
    </source>
</evidence>
<feature type="domain" description="Cytosol aminopeptidase" evidence="15">
    <location>
        <begin position="178"/>
        <end position="281"/>
    </location>
</feature>
<dbReference type="GO" id="GO:0005737">
    <property type="term" value="C:cytoplasm"/>
    <property type="evidence" value="ECO:0007669"/>
    <property type="project" value="InterPro"/>
</dbReference>
<evidence type="ECO:0000256" key="3">
    <source>
        <dbReference type="ARBA" id="ARBA00004286"/>
    </source>
</evidence>
<evidence type="ECO:0000256" key="11">
    <source>
        <dbReference type="ARBA" id="ARBA00023125"/>
    </source>
</evidence>
<comment type="subunit">
    <text evidence="14">The nucleosome is a histone octamer containing two molecules each of H2A, H2B, H3 and H4 assembled in one H3-H4 heterotetramer and two H2A-H2B heterodimers. The octamer wraps approximately 147 bp of DNA.</text>
</comment>
<dbReference type="GO" id="GO:0030527">
    <property type="term" value="F:structural constituent of chromatin"/>
    <property type="evidence" value="ECO:0007669"/>
    <property type="project" value="InterPro"/>
</dbReference>
<comment type="similarity">
    <text evidence="5">Belongs to the peptidase M17 family.</text>
</comment>
<dbReference type="InterPro" id="IPR041417">
    <property type="entry name" value="NPEPL1_N"/>
</dbReference>
<keyword evidence="7 17" id="KW-0031">Aminopeptidase</keyword>
<dbReference type="Gene3D" id="3.40.50.10590">
    <property type="entry name" value="Zn-dependent exopeptidases"/>
    <property type="match status" value="1"/>
</dbReference>
<evidence type="ECO:0000259" key="15">
    <source>
        <dbReference type="Pfam" id="PF00883"/>
    </source>
</evidence>
<dbReference type="Pfam" id="PF18295">
    <property type="entry name" value="Pdase_M17_N2"/>
    <property type="match status" value="1"/>
</dbReference>
<dbReference type="Pfam" id="PF00883">
    <property type="entry name" value="Peptidase_M17"/>
    <property type="match status" value="1"/>
</dbReference>
<dbReference type="Proteomes" id="UP001381693">
    <property type="component" value="Unassembled WGS sequence"/>
</dbReference>
<comment type="function">
    <text evidence="1 14">Core component of nucleosome. Nucleosomes wrap and compact DNA into chromatin, limiting DNA accessibility to the cellular machineries which require DNA as a template. Histones thereby play a central role in transcription regulation, DNA repair, DNA replication and chromosomal stability. DNA accessibility is regulated via a complex set of post-translational modifications of histones, also called histone code, and nucleosome remodeling.</text>
</comment>
<dbReference type="GO" id="GO:0046982">
    <property type="term" value="F:protein heterodimerization activity"/>
    <property type="evidence" value="ECO:0007669"/>
    <property type="project" value="InterPro"/>
</dbReference>
<evidence type="ECO:0000256" key="8">
    <source>
        <dbReference type="ARBA" id="ARBA00022454"/>
    </source>
</evidence>
<keyword evidence="13 14" id="KW-0544">Nucleosome core</keyword>
<gene>
    <name evidence="17" type="primary">NPEPL1_2</name>
    <name evidence="17" type="ORF">SK128_017949</name>
</gene>